<dbReference type="EMBL" id="JBEFKJ010000037">
    <property type="protein sequence ID" value="KAL2037781.1"/>
    <property type="molecule type" value="Genomic_DNA"/>
</dbReference>
<evidence type="ECO:0000313" key="4">
    <source>
        <dbReference type="Proteomes" id="UP001590950"/>
    </source>
</evidence>
<feature type="transmembrane region" description="Helical" evidence="2">
    <location>
        <begin position="47"/>
        <end position="71"/>
    </location>
</feature>
<keyword evidence="2" id="KW-1133">Transmembrane helix</keyword>
<gene>
    <name evidence="3" type="ORF">N7G274_009506</name>
</gene>
<keyword evidence="4" id="KW-1185">Reference proteome</keyword>
<organism evidence="3 4">
    <name type="scientific">Stereocaulon virgatum</name>
    <dbReference type="NCBI Taxonomy" id="373712"/>
    <lineage>
        <taxon>Eukaryota</taxon>
        <taxon>Fungi</taxon>
        <taxon>Dikarya</taxon>
        <taxon>Ascomycota</taxon>
        <taxon>Pezizomycotina</taxon>
        <taxon>Lecanoromycetes</taxon>
        <taxon>OSLEUM clade</taxon>
        <taxon>Lecanoromycetidae</taxon>
        <taxon>Lecanorales</taxon>
        <taxon>Lecanorineae</taxon>
        <taxon>Stereocaulaceae</taxon>
        <taxon>Stereocaulon</taxon>
    </lineage>
</organism>
<proteinExistence type="predicted"/>
<feature type="region of interest" description="Disordered" evidence="1">
    <location>
        <begin position="75"/>
        <end position="108"/>
    </location>
</feature>
<sequence length="108" mass="11668">MGCTTIIQVLCREDTMLDTLTPMRDYRPLQSREDNFLISSSGKPRSIGVWLFQLALILAIVAAAVGGSMAVRRQHQTTSTATQTSSNPSFGPTSDCSTLSNPYTVLGN</sequence>
<feature type="compositionally biased region" description="Low complexity" evidence="1">
    <location>
        <begin position="76"/>
        <end position="86"/>
    </location>
</feature>
<keyword evidence="2" id="KW-0812">Transmembrane</keyword>
<reference evidence="3 4" key="1">
    <citation type="submission" date="2024-09" db="EMBL/GenBank/DDBJ databases">
        <title>Rethinking Asexuality: The Enigmatic Case of Functional Sexual Genes in Lepraria (Stereocaulaceae).</title>
        <authorList>
            <person name="Doellman M."/>
            <person name="Sun Y."/>
            <person name="Barcenas-Pena A."/>
            <person name="Lumbsch H.T."/>
            <person name="Grewe F."/>
        </authorList>
    </citation>
    <scope>NUCLEOTIDE SEQUENCE [LARGE SCALE GENOMIC DNA]</scope>
    <source>
        <strain evidence="3 4">Mercado 3170</strain>
    </source>
</reference>
<evidence type="ECO:0000256" key="1">
    <source>
        <dbReference type="SAM" id="MobiDB-lite"/>
    </source>
</evidence>
<comment type="caution">
    <text evidence="3">The sequence shown here is derived from an EMBL/GenBank/DDBJ whole genome shotgun (WGS) entry which is preliminary data.</text>
</comment>
<accession>A0ABR3ZXU1</accession>
<feature type="compositionally biased region" description="Polar residues" evidence="1">
    <location>
        <begin position="87"/>
        <end position="108"/>
    </location>
</feature>
<evidence type="ECO:0000256" key="2">
    <source>
        <dbReference type="SAM" id="Phobius"/>
    </source>
</evidence>
<protein>
    <submittedName>
        <fullName evidence="3">Uncharacterized protein</fullName>
    </submittedName>
</protein>
<keyword evidence="2" id="KW-0472">Membrane</keyword>
<dbReference type="Proteomes" id="UP001590950">
    <property type="component" value="Unassembled WGS sequence"/>
</dbReference>
<evidence type="ECO:0000313" key="3">
    <source>
        <dbReference type="EMBL" id="KAL2037781.1"/>
    </source>
</evidence>
<name>A0ABR3ZXU1_9LECA</name>